<evidence type="ECO:0000313" key="1">
    <source>
        <dbReference type="EMBL" id="RCK44809.1"/>
    </source>
</evidence>
<dbReference type="STRING" id="502049.TH15_00460"/>
<dbReference type="RefSeq" id="WP_114089802.1">
    <property type="nucleotide sequence ID" value="NZ_JPWH01000019.1"/>
</dbReference>
<reference evidence="1 2" key="1">
    <citation type="submission" date="2014-07" db="EMBL/GenBank/DDBJ databases">
        <title>Draft genome sequence of Thalassospira profundimaris S25-3-2.</title>
        <authorList>
            <person name="Lai Q."/>
            <person name="Shao Z."/>
        </authorList>
    </citation>
    <scope>NUCLEOTIDE SEQUENCE [LARGE SCALE GENOMIC DNA]</scope>
    <source>
        <strain evidence="1 2">S25-3-2</strain>
    </source>
</reference>
<accession>A0A367WUE1</accession>
<evidence type="ECO:0008006" key="3">
    <source>
        <dbReference type="Google" id="ProtNLM"/>
    </source>
</evidence>
<dbReference type="EMBL" id="JPWH01000019">
    <property type="protein sequence ID" value="RCK44809.1"/>
    <property type="molecule type" value="Genomic_DNA"/>
</dbReference>
<dbReference type="OrthoDB" id="8562788at2"/>
<dbReference type="GO" id="GO:0004519">
    <property type="term" value="F:endonuclease activity"/>
    <property type="evidence" value="ECO:0007669"/>
    <property type="project" value="InterPro"/>
</dbReference>
<dbReference type="Proteomes" id="UP000252517">
    <property type="component" value="Unassembled WGS sequence"/>
</dbReference>
<dbReference type="InterPro" id="IPR010270">
    <property type="entry name" value="Phage_P2_GpM"/>
</dbReference>
<name>A0A367WUE1_9PROT</name>
<evidence type="ECO:0000313" key="2">
    <source>
        <dbReference type="Proteomes" id="UP000252517"/>
    </source>
</evidence>
<dbReference type="Pfam" id="PF05944">
    <property type="entry name" value="Phage_term_smal"/>
    <property type="match status" value="1"/>
</dbReference>
<gene>
    <name evidence="1" type="ORF">TH25_19320</name>
</gene>
<dbReference type="AlphaFoldDB" id="A0A367WUE1"/>
<protein>
    <recommendedName>
        <fullName evidence="3">Terminase</fullName>
    </recommendedName>
</protein>
<organism evidence="1 2">
    <name type="scientific">Thalassospira profundimaris</name>
    <dbReference type="NCBI Taxonomy" id="502049"/>
    <lineage>
        <taxon>Bacteria</taxon>
        <taxon>Pseudomonadati</taxon>
        <taxon>Pseudomonadota</taxon>
        <taxon>Alphaproteobacteria</taxon>
        <taxon>Rhodospirillales</taxon>
        <taxon>Thalassospiraceae</taxon>
        <taxon>Thalassospira</taxon>
    </lineage>
</organism>
<proteinExistence type="predicted"/>
<comment type="caution">
    <text evidence="1">The sequence shown here is derived from an EMBL/GenBank/DDBJ whole genome shotgun (WGS) entry which is preliminary data.</text>
</comment>
<dbReference type="GO" id="GO:0003677">
    <property type="term" value="F:DNA binding"/>
    <property type="evidence" value="ECO:0007669"/>
    <property type="project" value="InterPro"/>
</dbReference>
<sequence>MKSPARKHFETTLAAKQAAAPSGAAAVPAEAGIAAKFRALLASHKAILKAIQSRVEKANVKAELLPEYDSYIDGVMTAQAGAQDDILVTIMLWRLDTGDINGALEIAAYALDSGMTMPEGFNRNIATTILDEIADNEPAIEQLPALLNAIELTNGFDMPDEVRAKAHKAAGTLLADTDPASAVNHLKTALQFNPKCGVKTLITKLEKLIADADTKPADA</sequence>